<keyword evidence="5" id="KW-0560">Oxidoreductase</keyword>
<comment type="caution">
    <text evidence="8">The sequence shown here is derived from an EMBL/GenBank/DDBJ whole genome shotgun (WGS) entry which is preliminary data.</text>
</comment>
<keyword evidence="9" id="KW-1185">Reference proteome</keyword>
<keyword evidence="3" id="KW-0349">Heme</keyword>
<keyword evidence="4" id="KW-0479">Metal-binding</keyword>
<evidence type="ECO:0000256" key="6">
    <source>
        <dbReference type="ARBA" id="ARBA00023004"/>
    </source>
</evidence>
<comment type="similarity">
    <text evidence="2">Belongs to the cytochrome P450 family.</text>
</comment>
<proteinExistence type="inferred from homology"/>
<dbReference type="EMBL" id="JAPFFK010000002">
    <property type="protein sequence ID" value="KAJ6773991.1"/>
    <property type="molecule type" value="Genomic_DNA"/>
</dbReference>
<keyword evidence="6" id="KW-0408">Iron</keyword>
<dbReference type="AlphaFoldDB" id="A0A9Q0WWX3"/>
<reference evidence="8" key="1">
    <citation type="submission" date="2022-11" db="EMBL/GenBank/DDBJ databases">
        <authorList>
            <person name="Hyden B.L."/>
            <person name="Feng K."/>
            <person name="Yates T."/>
            <person name="Jawdy S."/>
            <person name="Smart L.B."/>
            <person name="Muchero W."/>
        </authorList>
    </citation>
    <scope>NUCLEOTIDE SEQUENCE</scope>
    <source>
        <tissue evidence="8">Shoot tip</tissue>
    </source>
</reference>
<name>A0A9Q0WWX3_SALPP</name>
<dbReference type="InterPro" id="IPR051996">
    <property type="entry name" value="Cytochrome_P450_78A"/>
</dbReference>
<dbReference type="SUPFAM" id="SSF48264">
    <property type="entry name" value="Cytochrome P450"/>
    <property type="match status" value="1"/>
</dbReference>
<dbReference type="GO" id="GO:0020037">
    <property type="term" value="F:heme binding"/>
    <property type="evidence" value="ECO:0007669"/>
    <property type="project" value="InterPro"/>
</dbReference>
<dbReference type="GO" id="GO:0005506">
    <property type="term" value="F:iron ion binding"/>
    <property type="evidence" value="ECO:0007669"/>
    <property type="project" value="InterPro"/>
</dbReference>
<dbReference type="PANTHER" id="PTHR47946:SF4">
    <property type="entry name" value="CYTOCHROME P450 FAMILY 78 PROTEIN"/>
    <property type="match status" value="1"/>
</dbReference>
<evidence type="ECO:0000256" key="2">
    <source>
        <dbReference type="ARBA" id="ARBA00010617"/>
    </source>
</evidence>
<dbReference type="OrthoDB" id="1470350at2759"/>
<dbReference type="InterPro" id="IPR036396">
    <property type="entry name" value="Cyt_P450_sf"/>
</dbReference>
<dbReference type="GO" id="GO:0004497">
    <property type="term" value="F:monooxygenase activity"/>
    <property type="evidence" value="ECO:0007669"/>
    <property type="project" value="UniProtKB-KW"/>
</dbReference>
<protein>
    <submittedName>
        <fullName evidence="8">CYTOCHROME P450 FAMILY 78 PROTEIN</fullName>
    </submittedName>
</protein>
<evidence type="ECO:0000256" key="3">
    <source>
        <dbReference type="ARBA" id="ARBA00022617"/>
    </source>
</evidence>
<gene>
    <name evidence="8" type="ORF">OIU79_017431</name>
</gene>
<dbReference type="GO" id="GO:0016705">
    <property type="term" value="F:oxidoreductase activity, acting on paired donors, with incorporation or reduction of molecular oxygen"/>
    <property type="evidence" value="ECO:0007669"/>
    <property type="project" value="InterPro"/>
</dbReference>
<sequence length="68" mass="7190">MASSQAATQLMAFSLGSTPAIVTSDPQIAREILTSPHFADRPIKLSAKSLMFSRAIGFCSKRGLLAPP</sequence>
<organism evidence="8 9">
    <name type="scientific">Salix purpurea</name>
    <name type="common">Purple osier willow</name>
    <dbReference type="NCBI Taxonomy" id="77065"/>
    <lineage>
        <taxon>Eukaryota</taxon>
        <taxon>Viridiplantae</taxon>
        <taxon>Streptophyta</taxon>
        <taxon>Embryophyta</taxon>
        <taxon>Tracheophyta</taxon>
        <taxon>Spermatophyta</taxon>
        <taxon>Magnoliopsida</taxon>
        <taxon>eudicotyledons</taxon>
        <taxon>Gunneridae</taxon>
        <taxon>Pentapetalae</taxon>
        <taxon>rosids</taxon>
        <taxon>fabids</taxon>
        <taxon>Malpighiales</taxon>
        <taxon>Salicaceae</taxon>
        <taxon>Saliceae</taxon>
        <taxon>Salix</taxon>
    </lineage>
</organism>
<evidence type="ECO:0000256" key="4">
    <source>
        <dbReference type="ARBA" id="ARBA00022723"/>
    </source>
</evidence>
<keyword evidence="7" id="KW-0503">Monooxygenase</keyword>
<evidence type="ECO:0000313" key="8">
    <source>
        <dbReference type="EMBL" id="KAJ6773991.1"/>
    </source>
</evidence>
<evidence type="ECO:0000256" key="7">
    <source>
        <dbReference type="ARBA" id="ARBA00023033"/>
    </source>
</evidence>
<dbReference type="PANTHER" id="PTHR47946">
    <property type="entry name" value="CYTOCHROME P450 78A7-RELATED"/>
    <property type="match status" value="1"/>
</dbReference>
<reference evidence="8" key="2">
    <citation type="journal article" date="2023" name="Int. J. Mol. Sci.">
        <title>De Novo Assembly and Annotation of 11 Diverse Shrub Willow (Salix) Genomes Reveals Novel Gene Organization in Sex-Linked Regions.</title>
        <authorList>
            <person name="Hyden B."/>
            <person name="Feng K."/>
            <person name="Yates T.B."/>
            <person name="Jawdy S."/>
            <person name="Cereghino C."/>
            <person name="Smart L.B."/>
            <person name="Muchero W."/>
        </authorList>
    </citation>
    <scope>NUCLEOTIDE SEQUENCE</scope>
    <source>
        <tissue evidence="8">Shoot tip</tissue>
    </source>
</reference>
<comment type="cofactor">
    <cofactor evidence="1">
        <name>heme</name>
        <dbReference type="ChEBI" id="CHEBI:30413"/>
    </cofactor>
</comment>
<accession>A0A9Q0WWX3</accession>
<evidence type="ECO:0000313" key="9">
    <source>
        <dbReference type="Proteomes" id="UP001151532"/>
    </source>
</evidence>
<dbReference type="Gene3D" id="1.10.630.10">
    <property type="entry name" value="Cytochrome P450"/>
    <property type="match status" value="1"/>
</dbReference>
<dbReference type="Proteomes" id="UP001151532">
    <property type="component" value="Chromosome 5"/>
</dbReference>
<evidence type="ECO:0000256" key="5">
    <source>
        <dbReference type="ARBA" id="ARBA00023002"/>
    </source>
</evidence>
<evidence type="ECO:0000256" key="1">
    <source>
        <dbReference type="ARBA" id="ARBA00001971"/>
    </source>
</evidence>